<keyword evidence="4" id="KW-1185">Reference proteome</keyword>
<gene>
    <name evidence="3" type="ORF">SAMN05660748_4507</name>
</gene>
<sequence>MQEQPDAGHVLPRRRGHREGPNVTPQSPTTGGDSWTAYLQPSVVLTVGILALLGGICLGFFRRRAGDRRLLEQ</sequence>
<evidence type="ECO:0000313" key="4">
    <source>
        <dbReference type="Proteomes" id="UP000219435"/>
    </source>
</evidence>
<evidence type="ECO:0000313" key="3">
    <source>
        <dbReference type="EMBL" id="SOC53592.1"/>
    </source>
</evidence>
<dbReference type="EMBL" id="OBQI01000009">
    <property type="protein sequence ID" value="SOC53592.1"/>
    <property type="molecule type" value="Genomic_DNA"/>
</dbReference>
<protein>
    <submittedName>
        <fullName evidence="3">Uncharacterized protein</fullName>
    </submittedName>
</protein>
<dbReference type="AlphaFoldDB" id="A0A285VHN8"/>
<reference evidence="4" key="1">
    <citation type="submission" date="2017-08" db="EMBL/GenBank/DDBJ databases">
        <authorList>
            <person name="Varghese N."/>
            <person name="Submissions S."/>
        </authorList>
    </citation>
    <scope>NUCLEOTIDE SEQUENCE [LARGE SCALE GENOMIC DNA]</scope>
    <source>
        <strain evidence="4">DSM 4725</strain>
    </source>
</reference>
<feature type="compositionally biased region" description="Polar residues" evidence="1">
    <location>
        <begin position="23"/>
        <end position="35"/>
    </location>
</feature>
<evidence type="ECO:0000256" key="1">
    <source>
        <dbReference type="SAM" id="MobiDB-lite"/>
    </source>
</evidence>
<evidence type="ECO:0000256" key="2">
    <source>
        <dbReference type="SAM" id="Phobius"/>
    </source>
</evidence>
<name>A0A285VHN8_9ACTN</name>
<feature type="region of interest" description="Disordered" evidence="1">
    <location>
        <begin position="1"/>
        <end position="35"/>
    </location>
</feature>
<keyword evidence="2" id="KW-1133">Transmembrane helix</keyword>
<keyword evidence="2" id="KW-0812">Transmembrane</keyword>
<proteinExistence type="predicted"/>
<keyword evidence="2" id="KW-0472">Membrane</keyword>
<feature type="transmembrane region" description="Helical" evidence="2">
    <location>
        <begin position="38"/>
        <end position="61"/>
    </location>
</feature>
<organism evidence="3 4">
    <name type="scientific">Blastococcus aggregatus</name>
    <dbReference type="NCBI Taxonomy" id="38502"/>
    <lineage>
        <taxon>Bacteria</taxon>
        <taxon>Bacillati</taxon>
        <taxon>Actinomycetota</taxon>
        <taxon>Actinomycetes</taxon>
        <taxon>Geodermatophilales</taxon>
        <taxon>Geodermatophilaceae</taxon>
        <taxon>Blastococcus</taxon>
    </lineage>
</organism>
<accession>A0A285VHN8</accession>
<dbReference type="Proteomes" id="UP000219435">
    <property type="component" value="Unassembled WGS sequence"/>
</dbReference>